<feature type="transmembrane region" description="Helical" evidence="1">
    <location>
        <begin position="191"/>
        <end position="213"/>
    </location>
</feature>
<dbReference type="AlphaFoldDB" id="A0A0R2FPI2"/>
<comment type="caution">
    <text evidence="3">The sequence shown here is derived from an EMBL/GenBank/DDBJ whole genome shotgun (WGS) entry which is preliminary data.</text>
</comment>
<feature type="transmembrane region" description="Helical" evidence="1">
    <location>
        <begin position="282"/>
        <end position="303"/>
    </location>
</feature>
<reference evidence="3 4" key="1">
    <citation type="journal article" date="2015" name="Genome Announc.">
        <title>Expanding the biotechnology potential of lactobacilli through comparative genomics of 213 strains and associated genera.</title>
        <authorList>
            <person name="Sun Z."/>
            <person name="Harris H.M."/>
            <person name="McCann A."/>
            <person name="Guo C."/>
            <person name="Argimon S."/>
            <person name="Zhang W."/>
            <person name="Yang X."/>
            <person name="Jeffery I.B."/>
            <person name="Cooney J.C."/>
            <person name="Kagawa T.F."/>
            <person name="Liu W."/>
            <person name="Song Y."/>
            <person name="Salvetti E."/>
            <person name="Wrobel A."/>
            <person name="Rasinkangas P."/>
            <person name="Parkhill J."/>
            <person name="Rea M.C."/>
            <person name="O'Sullivan O."/>
            <person name="Ritari J."/>
            <person name="Douillard F.P."/>
            <person name="Paul Ross R."/>
            <person name="Yang R."/>
            <person name="Briner A.E."/>
            <person name="Felis G.E."/>
            <person name="de Vos W.M."/>
            <person name="Barrangou R."/>
            <person name="Klaenhammer T.R."/>
            <person name="Caufield P.W."/>
            <person name="Cui Y."/>
            <person name="Zhang H."/>
            <person name="O'Toole P.W."/>
        </authorList>
    </citation>
    <scope>NUCLEOTIDE SEQUENCE [LARGE SCALE GENOMIC DNA]</scope>
    <source>
        <strain evidence="3 4">ATCC 27304</strain>
    </source>
</reference>
<feature type="transmembrane region" description="Helical" evidence="1">
    <location>
        <begin position="45"/>
        <end position="62"/>
    </location>
</feature>
<dbReference type="PATRIC" id="fig|1618.3.peg.1487"/>
<evidence type="ECO:0000256" key="1">
    <source>
        <dbReference type="SAM" id="Phobius"/>
    </source>
</evidence>
<evidence type="ECO:0000313" key="4">
    <source>
        <dbReference type="Proteomes" id="UP000051727"/>
    </source>
</evidence>
<feature type="transmembrane region" description="Helical" evidence="1">
    <location>
        <begin position="94"/>
        <end position="112"/>
    </location>
</feature>
<dbReference type="Pfam" id="PF10131">
    <property type="entry name" value="PTPS_related"/>
    <property type="match status" value="1"/>
</dbReference>
<feature type="transmembrane region" description="Helical" evidence="1">
    <location>
        <begin position="253"/>
        <end position="273"/>
    </location>
</feature>
<keyword evidence="1" id="KW-0812">Transmembrane</keyword>
<protein>
    <recommendedName>
        <fullName evidence="2">Membrane protein 6-pyruvoyl-tetrahydropterin synthase-related domain-containing protein</fullName>
    </recommendedName>
</protein>
<organism evidence="3 4">
    <name type="scientific">Liquorilactobacillus mali</name>
    <dbReference type="NCBI Taxonomy" id="1618"/>
    <lineage>
        <taxon>Bacteria</taxon>
        <taxon>Bacillati</taxon>
        <taxon>Bacillota</taxon>
        <taxon>Bacilli</taxon>
        <taxon>Lactobacillales</taxon>
        <taxon>Lactobacillaceae</taxon>
        <taxon>Liquorilactobacillus</taxon>
    </lineage>
</organism>
<feature type="transmembrane region" description="Helical" evidence="1">
    <location>
        <begin position="153"/>
        <end position="179"/>
    </location>
</feature>
<feature type="transmembrane region" description="Helical" evidence="1">
    <location>
        <begin position="348"/>
        <end position="365"/>
    </location>
</feature>
<feature type="transmembrane region" description="Helical" evidence="1">
    <location>
        <begin position="496"/>
        <end position="514"/>
    </location>
</feature>
<dbReference type="Proteomes" id="UP000051727">
    <property type="component" value="Unassembled WGS sequence"/>
</dbReference>
<proteinExistence type="predicted"/>
<evidence type="ECO:0000313" key="3">
    <source>
        <dbReference type="EMBL" id="KRN26890.1"/>
    </source>
</evidence>
<sequence length="524" mass="59183">MIFNGDDAWYQIDRIFEIKRNLAHGVFMPFMYTFTFGQIAFPLGIFYPQITISVISVITFFFKNAVTGVYAGIAFFTLITLIITYYTLRKLGKSSSSAYVGAILYAFATYRTVDAFSRFAMGEYLAMTFLPLCFYGLYAILSGKNKDWPYLAIGFSFILLSHVLTAFIIAIVLCIILIFNLILQDDRIRKFQYLMTAGVATICSSAIFLFPFIEQRLFQAYNIPTPTNLAKNAQTFSGMVTSALENSVQKNLVASYSVGLTSIIIIILGAIFFKNLKSFEKLSYIIATVVFIFSSALFPWSLLQSTPVMVIQYTFRLLAIPTLLYAVVGAGLFDLFLNSYDKISRRNFVVFIMVLIGILSCWYSSMQKLATESQYVAAPAMTNDGNISNGTMYTDQYTPKHATKFLNDFIKHVAIIDNKKVTLKKIKPSANQLAFTDKKVKNAEKIDLPVAYYKNYVAYRNGKRIQVKKSTRGSMLVESKGKGAITIRYKYSVIDFLGAILSVLTWVGFVVWFVRAKIRKNVID</sequence>
<feature type="domain" description="Membrane protein 6-pyruvoyl-tetrahydropterin synthase-related" evidence="2">
    <location>
        <begin position="51"/>
        <end position="379"/>
    </location>
</feature>
<feature type="transmembrane region" description="Helical" evidence="1">
    <location>
        <begin position="69"/>
        <end position="88"/>
    </location>
</feature>
<dbReference type="STRING" id="1618.IV36_GL001469"/>
<feature type="transmembrane region" description="Helical" evidence="1">
    <location>
        <begin position="315"/>
        <end position="336"/>
    </location>
</feature>
<name>A0A0R2FPI2_9LACO</name>
<keyword evidence="1" id="KW-1133">Transmembrane helix</keyword>
<gene>
    <name evidence="3" type="ORF">IV36_GL001469</name>
</gene>
<accession>A0A0R2FPI2</accession>
<dbReference type="InterPro" id="IPR018776">
    <property type="entry name" value="Membrane_prot_PTPS-rel_domain"/>
</dbReference>
<keyword evidence="1" id="KW-0472">Membrane</keyword>
<dbReference type="EMBL" id="JQAR01000031">
    <property type="protein sequence ID" value="KRN26890.1"/>
    <property type="molecule type" value="Genomic_DNA"/>
</dbReference>
<evidence type="ECO:0000259" key="2">
    <source>
        <dbReference type="Pfam" id="PF10131"/>
    </source>
</evidence>
<feature type="transmembrane region" description="Helical" evidence="1">
    <location>
        <begin position="124"/>
        <end position="141"/>
    </location>
</feature>